<keyword evidence="2" id="KW-0812">Transmembrane</keyword>
<feature type="region of interest" description="Disordered" evidence="1">
    <location>
        <begin position="1"/>
        <end position="69"/>
    </location>
</feature>
<dbReference type="Pfam" id="PF19621">
    <property type="entry name" value="DUF6126"/>
    <property type="match status" value="1"/>
</dbReference>
<evidence type="ECO:0000256" key="2">
    <source>
        <dbReference type="SAM" id="Phobius"/>
    </source>
</evidence>
<evidence type="ECO:0000313" key="3">
    <source>
        <dbReference type="EMBL" id="OON81854.1"/>
    </source>
</evidence>
<accession>A0A1V4ACZ6</accession>
<dbReference type="EMBL" id="MVFC01000003">
    <property type="protein sequence ID" value="OON81854.1"/>
    <property type="molecule type" value="Genomic_DNA"/>
</dbReference>
<proteinExistence type="predicted"/>
<comment type="caution">
    <text evidence="3">The sequence shown here is derived from an EMBL/GenBank/DDBJ whole genome shotgun (WGS) entry which is preliminary data.</text>
</comment>
<protein>
    <recommendedName>
        <fullName evidence="5">Small hydrophobic protein</fullName>
    </recommendedName>
</protein>
<keyword evidence="4" id="KW-1185">Reference proteome</keyword>
<dbReference type="AlphaFoldDB" id="A0A1V4ACZ6"/>
<keyword evidence="2" id="KW-1133">Transmembrane helix</keyword>
<dbReference type="Proteomes" id="UP000190539">
    <property type="component" value="Unassembled WGS sequence"/>
</dbReference>
<dbReference type="InterPro" id="IPR046129">
    <property type="entry name" value="DUF6126"/>
</dbReference>
<dbReference type="RefSeq" id="WP_077965792.1">
    <property type="nucleotide sequence ID" value="NZ_CP045178.1"/>
</dbReference>
<dbReference type="STRING" id="83656.B1H18_07050"/>
<keyword evidence="2" id="KW-0472">Membrane</keyword>
<evidence type="ECO:0000313" key="4">
    <source>
        <dbReference type="Proteomes" id="UP000190539"/>
    </source>
</evidence>
<feature type="compositionally biased region" description="Basic and acidic residues" evidence="1">
    <location>
        <begin position="7"/>
        <end position="19"/>
    </location>
</feature>
<evidence type="ECO:0008006" key="5">
    <source>
        <dbReference type="Google" id="ProtNLM"/>
    </source>
</evidence>
<reference evidence="3 4" key="1">
    <citation type="submission" date="2017-02" db="EMBL/GenBank/DDBJ databases">
        <title>Draft Genome Sequence of Streptomyces tsukubaensis F601, a Producer of the immunosuppressant tacrolimus FK506.</title>
        <authorList>
            <person name="Zong G."/>
            <person name="Zhong C."/>
            <person name="Fu J."/>
            <person name="Qin R."/>
            <person name="Cao G."/>
        </authorList>
    </citation>
    <scope>NUCLEOTIDE SEQUENCE [LARGE SCALE GENOMIC DNA]</scope>
    <source>
        <strain evidence="3 4">F601</strain>
    </source>
</reference>
<sequence>MSDASTNDERTASTNDERTATAGGTPAAGATPLTDATPGQGADASTGQGDPVAPMREEPAPMRVEPVKSRSIEDKLPRGLWVRLFAYIIAGHLVAAFLYLLFTLGEHSQ</sequence>
<gene>
    <name evidence="3" type="ORF">B1H18_07050</name>
</gene>
<organism evidence="3 4">
    <name type="scientific">Streptomyces tsukubensis</name>
    <dbReference type="NCBI Taxonomy" id="83656"/>
    <lineage>
        <taxon>Bacteria</taxon>
        <taxon>Bacillati</taxon>
        <taxon>Actinomycetota</taxon>
        <taxon>Actinomycetes</taxon>
        <taxon>Kitasatosporales</taxon>
        <taxon>Streptomycetaceae</taxon>
        <taxon>Streptomyces</taxon>
    </lineage>
</organism>
<feature type="compositionally biased region" description="Low complexity" evidence="1">
    <location>
        <begin position="20"/>
        <end position="39"/>
    </location>
</feature>
<name>A0A1V4ACZ6_9ACTN</name>
<feature type="compositionally biased region" description="Basic and acidic residues" evidence="1">
    <location>
        <begin position="55"/>
        <end position="69"/>
    </location>
</feature>
<feature type="transmembrane region" description="Helical" evidence="2">
    <location>
        <begin position="80"/>
        <end position="102"/>
    </location>
</feature>
<evidence type="ECO:0000256" key="1">
    <source>
        <dbReference type="SAM" id="MobiDB-lite"/>
    </source>
</evidence>